<evidence type="ECO:0000256" key="4">
    <source>
        <dbReference type="ARBA" id="ARBA00022679"/>
    </source>
</evidence>
<comment type="caution">
    <text evidence="11">The sequence shown here is derived from an EMBL/GenBank/DDBJ whole genome shotgun (WGS) entry which is preliminary data.</text>
</comment>
<dbReference type="AlphaFoldDB" id="A0A8H8DIF5"/>
<keyword evidence="12" id="KW-1185">Reference proteome</keyword>
<keyword evidence="3" id="KW-0328">Glycosyltransferase</keyword>
<dbReference type="EMBL" id="JAEFCI010006582">
    <property type="protein sequence ID" value="KAG5459593.1"/>
    <property type="molecule type" value="Genomic_DNA"/>
</dbReference>
<dbReference type="Gene3D" id="3.20.20.70">
    <property type="entry name" value="Aldolase class I"/>
    <property type="match status" value="1"/>
</dbReference>
<dbReference type="InterPro" id="IPR041529">
    <property type="entry name" value="DUF5598"/>
</dbReference>
<proteinExistence type="inferred from homology"/>
<evidence type="ECO:0000256" key="6">
    <source>
        <dbReference type="ARBA" id="ARBA00035024"/>
    </source>
</evidence>
<evidence type="ECO:0000313" key="12">
    <source>
        <dbReference type="Proteomes" id="UP000673691"/>
    </source>
</evidence>
<dbReference type="Pfam" id="PF04095">
    <property type="entry name" value="NAPRTase"/>
    <property type="match status" value="1"/>
</dbReference>
<sequence>MSGMFKIPLFMYTDSYKISHCAVYPEASKMVAYAECRSGYDGDKEDTRILFYGIRHVIENYVAVQWTIEDVEKAEAFFTGHNAGHTSFRFPKDLFLKARDLLKVRRAFILCLTPRRNSSSRRTTAIFRHCGISSRAHVPDYCREGLLPNLHLPGDGAHHGVGRHVHYPTTVATLSRRVRDLFEIAYERTVDESDYWSLDSRIHDFGFRGCTCLEQSIAGGGAHLINFNGTDTLTAAYHAQFNLNNGKPVGESIPATEHSVMMSFPSEKVRRLIQVFGRV</sequence>
<dbReference type="PANTHER" id="PTHR43816">
    <property type="entry name" value="NICOTINAMIDE PHOSPHORIBOSYLTRANSFERASE"/>
    <property type="match status" value="1"/>
</dbReference>
<keyword evidence="2" id="KW-0662">Pyridine nucleotide biosynthesis</keyword>
<dbReference type="InterPro" id="IPR041525">
    <property type="entry name" value="N/Namide_PRibTrfase"/>
</dbReference>
<name>A0A8H8DIF5_9FUNG</name>
<dbReference type="InterPro" id="IPR036068">
    <property type="entry name" value="Nicotinate_pribotase-like_C"/>
</dbReference>
<protein>
    <recommendedName>
        <fullName evidence="7">Nicotinamide phosphoribosyltransferase</fullName>
        <ecNumber evidence="6">2.4.2.12</ecNumber>
    </recommendedName>
</protein>
<accession>A0A8H8DIF5</accession>
<reference evidence="11 12" key="1">
    <citation type="journal article" name="Sci. Rep.">
        <title>Genome-scale phylogenetic analyses confirm Olpidium as the closest living zoosporic fungus to the non-flagellated, terrestrial fungi.</title>
        <authorList>
            <person name="Chang Y."/>
            <person name="Rochon D."/>
            <person name="Sekimoto S."/>
            <person name="Wang Y."/>
            <person name="Chovatia M."/>
            <person name="Sandor L."/>
            <person name="Salamov A."/>
            <person name="Grigoriev I.V."/>
            <person name="Stajich J.E."/>
            <person name="Spatafora J.W."/>
        </authorList>
    </citation>
    <scope>NUCLEOTIDE SEQUENCE [LARGE SCALE GENOMIC DNA]</scope>
    <source>
        <strain evidence="11">S191</strain>
    </source>
</reference>
<dbReference type="SUPFAM" id="SSF51690">
    <property type="entry name" value="Nicotinate/Quinolinate PRTase C-terminal domain-like"/>
    <property type="match status" value="1"/>
</dbReference>
<feature type="domain" description="Nicotinamide phosphoribosyltransferase N-terminal" evidence="10">
    <location>
        <begin position="10"/>
        <end position="83"/>
    </location>
</feature>
<dbReference type="Proteomes" id="UP000673691">
    <property type="component" value="Unassembled WGS sequence"/>
</dbReference>
<evidence type="ECO:0000256" key="1">
    <source>
        <dbReference type="ARBA" id="ARBA00010897"/>
    </source>
</evidence>
<evidence type="ECO:0000259" key="9">
    <source>
        <dbReference type="Pfam" id="PF04095"/>
    </source>
</evidence>
<evidence type="ECO:0000256" key="8">
    <source>
        <dbReference type="ARBA" id="ARBA00047835"/>
    </source>
</evidence>
<feature type="domain" description="Nicotinate/nicotinamide phosphoribosyltransferase" evidence="9">
    <location>
        <begin position="201"/>
        <end position="267"/>
    </location>
</feature>
<gene>
    <name evidence="11" type="ORF">BJ554DRAFT_8465</name>
</gene>
<dbReference type="EC" id="2.4.2.12" evidence="6"/>
<comment type="similarity">
    <text evidence="1">Belongs to the NAPRTase family.</text>
</comment>
<evidence type="ECO:0000256" key="3">
    <source>
        <dbReference type="ARBA" id="ARBA00022676"/>
    </source>
</evidence>
<dbReference type="UniPathway" id="UPA00253"/>
<dbReference type="Pfam" id="PF18127">
    <property type="entry name" value="NAMPT_N"/>
    <property type="match status" value="1"/>
</dbReference>
<evidence type="ECO:0000313" key="11">
    <source>
        <dbReference type="EMBL" id="KAG5459593.1"/>
    </source>
</evidence>
<comment type="catalytic activity">
    <reaction evidence="8">
        <text>beta-nicotinamide D-ribonucleotide + diphosphate = 5-phospho-alpha-D-ribose 1-diphosphate + nicotinamide + H(+)</text>
        <dbReference type="Rhea" id="RHEA:16149"/>
        <dbReference type="ChEBI" id="CHEBI:14649"/>
        <dbReference type="ChEBI" id="CHEBI:15378"/>
        <dbReference type="ChEBI" id="CHEBI:17154"/>
        <dbReference type="ChEBI" id="CHEBI:33019"/>
        <dbReference type="ChEBI" id="CHEBI:58017"/>
        <dbReference type="EC" id="2.4.2.12"/>
    </reaction>
    <physiologicalReaction direction="right-to-left" evidence="8">
        <dbReference type="Rhea" id="RHEA:16151"/>
    </physiologicalReaction>
</comment>
<dbReference type="GO" id="GO:0009435">
    <property type="term" value="P:NAD+ biosynthetic process"/>
    <property type="evidence" value="ECO:0007669"/>
    <property type="project" value="UniProtKB-UniPathway"/>
</dbReference>
<dbReference type="InterPro" id="IPR016471">
    <property type="entry name" value="Nicotinamide_PRibTrfase"/>
</dbReference>
<dbReference type="OrthoDB" id="193380at2759"/>
<dbReference type="InterPro" id="IPR013785">
    <property type="entry name" value="Aldolase_TIM"/>
</dbReference>
<evidence type="ECO:0000256" key="2">
    <source>
        <dbReference type="ARBA" id="ARBA00022642"/>
    </source>
</evidence>
<evidence type="ECO:0000256" key="5">
    <source>
        <dbReference type="ARBA" id="ARBA00035007"/>
    </source>
</evidence>
<dbReference type="PANTHER" id="PTHR43816:SF1">
    <property type="entry name" value="NICOTINAMIDE PHOSPHORIBOSYLTRANSFERASE"/>
    <property type="match status" value="1"/>
</dbReference>
<organism evidence="11 12">
    <name type="scientific">Olpidium bornovanus</name>
    <dbReference type="NCBI Taxonomy" id="278681"/>
    <lineage>
        <taxon>Eukaryota</taxon>
        <taxon>Fungi</taxon>
        <taxon>Fungi incertae sedis</taxon>
        <taxon>Olpidiomycota</taxon>
        <taxon>Olpidiomycotina</taxon>
        <taxon>Olpidiomycetes</taxon>
        <taxon>Olpidiales</taxon>
        <taxon>Olpidiaceae</taxon>
        <taxon>Olpidium</taxon>
    </lineage>
</organism>
<evidence type="ECO:0000259" key="10">
    <source>
        <dbReference type="Pfam" id="PF18127"/>
    </source>
</evidence>
<evidence type="ECO:0000256" key="7">
    <source>
        <dbReference type="ARBA" id="ARBA00035036"/>
    </source>
</evidence>
<keyword evidence="4" id="KW-0808">Transferase</keyword>
<comment type="pathway">
    <text evidence="5">Cofactor biosynthesis; NAD(+) biosynthesis; nicotinamide D-ribonucleotide from 5-phospho-alpha-D-ribose 1-diphosphate and nicotinamide: step 1/1.</text>
</comment>
<dbReference type="GO" id="GO:0047280">
    <property type="term" value="F:nicotinamide phosphoribosyltransferase activity"/>
    <property type="evidence" value="ECO:0007669"/>
    <property type="project" value="UniProtKB-EC"/>
</dbReference>